<keyword evidence="1" id="KW-1133">Transmembrane helix</keyword>
<feature type="transmembrane region" description="Helical" evidence="1">
    <location>
        <begin position="39"/>
        <end position="58"/>
    </location>
</feature>
<proteinExistence type="predicted"/>
<organism evidence="2 3">
    <name type="scientific">Alteromonas lipolytica</name>
    <dbReference type="NCBI Taxonomy" id="1856405"/>
    <lineage>
        <taxon>Bacteria</taxon>
        <taxon>Pseudomonadati</taxon>
        <taxon>Pseudomonadota</taxon>
        <taxon>Gammaproteobacteria</taxon>
        <taxon>Alteromonadales</taxon>
        <taxon>Alteromonadaceae</taxon>
        <taxon>Alteromonas/Salinimonas group</taxon>
        <taxon>Alteromonas</taxon>
    </lineage>
</organism>
<keyword evidence="1" id="KW-0812">Transmembrane</keyword>
<feature type="transmembrane region" description="Helical" evidence="1">
    <location>
        <begin position="7"/>
        <end position="27"/>
    </location>
</feature>
<dbReference type="InterPro" id="IPR047700">
    <property type="entry name" value="NrtS-like"/>
</dbReference>
<protein>
    <recommendedName>
        <fullName evidence="4">Dihydrolipoamide dehydrogenase</fullName>
    </recommendedName>
</protein>
<name>A0A1E8F9M2_9ALTE</name>
<reference evidence="2 3" key="1">
    <citation type="submission" date="2016-09" db="EMBL/GenBank/DDBJ databases">
        <title>Alteromonas lipolytica, a new species isolated from sea water.</title>
        <authorList>
            <person name="Wu Y.-H."/>
            <person name="Cheng H."/>
            <person name="Xu X.-W."/>
        </authorList>
    </citation>
    <scope>NUCLEOTIDE SEQUENCE [LARGE SCALE GENOMIC DNA]</scope>
    <source>
        <strain evidence="2 3">JW12</strain>
    </source>
</reference>
<dbReference type="STRING" id="1856405.BFC17_08100"/>
<gene>
    <name evidence="2" type="ORF">BFC17_08100</name>
</gene>
<dbReference type="AlphaFoldDB" id="A0A1E8F9M2"/>
<evidence type="ECO:0000313" key="2">
    <source>
        <dbReference type="EMBL" id="OFI32243.1"/>
    </source>
</evidence>
<dbReference type="OrthoDB" id="282896at2"/>
<dbReference type="EMBL" id="MJIC01000021">
    <property type="protein sequence ID" value="OFI32243.1"/>
    <property type="molecule type" value="Genomic_DNA"/>
</dbReference>
<keyword evidence="3" id="KW-1185">Reference proteome</keyword>
<dbReference type="Proteomes" id="UP000176037">
    <property type="component" value="Unassembled WGS sequence"/>
</dbReference>
<evidence type="ECO:0008006" key="4">
    <source>
        <dbReference type="Google" id="ProtNLM"/>
    </source>
</evidence>
<sequence length="66" mass="7476">MAKHLNFSDLISAFKTALVVGTILFLINQYEVLLNHDNINFTKAILSYCVPFSVFLYGRLSAPPER</sequence>
<dbReference type="NCBIfam" id="NF038050">
    <property type="entry name" value="NrtS"/>
    <property type="match status" value="1"/>
</dbReference>
<accession>A0A1E8F9M2</accession>
<comment type="caution">
    <text evidence="2">The sequence shown here is derived from an EMBL/GenBank/DDBJ whole genome shotgun (WGS) entry which is preliminary data.</text>
</comment>
<keyword evidence="1" id="KW-0472">Membrane</keyword>
<evidence type="ECO:0000313" key="3">
    <source>
        <dbReference type="Proteomes" id="UP000176037"/>
    </source>
</evidence>
<evidence type="ECO:0000256" key="1">
    <source>
        <dbReference type="SAM" id="Phobius"/>
    </source>
</evidence>